<protein>
    <submittedName>
        <fullName evidence="3">Alpha/beta hydrolase family protein</fullName>
        <ecNumber evidence="3">3.4.-.-</ecNumber>
    </submittedName>
</protein>
<gene>
    <name evidence="3" type="ORF">ACFQDH_15570</name>
</gene>
<dbReference type="SUPFAM" id="SSF53474">
    <property type="entry name" value="alpha/beta-Hydrolases"/>
    <property type="match status" value="1"/>
</dbReference>
<keyword evidence="4" id="KW-1185">Reference proteome</keyword>
<dbReference type="GO" id="GO:0016787">
    <property type="term" value="F:hydrolase activity"/>
    <property type="evidence" value="ECO:0007669"/>
    <property type="project" value="UniProtKB-KW"/>
</dbReference>
<dbReference type="InterPro" id="IPR029058">
    <property type="entry name" value="AB_hydrolase_fold"/>
</dbReference>
<evidence type="ECO:0000256" key="1">
    <source>
        <dbReference type="ARBA" id="ARBA00022801"/>
    </source>
</evidence>
<dbReference type="InterPro" id="IPR049492">
    <property type="entry name" value="BD-FAE-like_dom"/>
</dbReference>
<organism evidence="3 4">
    <name type="scientific">Flexivirga alba</name>
    <dbReference type="NCBI Taxonomy" id="702742"/>
    <lineage>
        <taxon>Bacteria</taxon>
        <taxon>Bacillati</taxon>
        <taxon>Actinomycetota</taxon>
        <taxon>Actinomycetes</taxon>
        <taxon>Micrococcales</taxon>
        <taxon>Dermacoccaceae</taxon>
        <taxon>Flexivirga</taxon>
    </lineage>
</organism>
<dbReference type="EC" id="3.4.-.-" evidence="3"/>
<name>A0ABW2AII8_9MICO</name>
<dbReference type="PANTHER" id="PTHR48081">
    <property type="entry name" value="AB HYDROLASE SUPERFAMILY PROTEIN C4A8.06C"/>
    <property type="match status" value="1"/>
</dbReference>
<accession>A0ABW2AII8</accession>
<comment type="caution">
    <text evidence="3">The sequence shown here is derived from an EMBL/GenBank/DDBJ whole genome shotgun (WGS) entry which is preliminary data.</text>
</comment>
<dbReference type="EMBL" id="JBHSWH010000001">
    <property type="protein sequence ID" value="MFC6706638.1"/>
    <property type="molecule type" value="Genomic_DNA"/>
</dbReference>
<dbReference type="Pfam" id="PF20434">
    <property type="entry name" value="BD-FAE"/>
    <property type="match status" value="1"/>
</dbReference>
<evidence type="ECO:0000313" key="4">
    <source>
        <dbReference type="Proteomes" id="UP001596298"/>
    </source>
</evidence>
<evidence type="ECO:0000259" key="2">
    <source>
        <dbReference type="Pfam" id="PF20434"/>
    </source>
</evidence>
<dbReference type="Gene3D" id="3.40.50.1820">
    <property type="entry name" value="alpha/beta hydrolase"/>
    <property type="match status" value="1"/>
</dbReference>
<keyword evidence="1 3" id="KW-0378">Hydrolase</keyword>
<evidence type="ECO:0000313" key="3">
    <source>
        <dbReference type="EMBL" id="MFC6706638.1"/>
    </source>
</evidence>
<dbReference type="Proteomes" id="UP001596298">
    <property type="component" value="Unassembled WGS sequence"/>
</dbReference>
<dbReference type="InterPro" id="IPR050300">
    <property type="entry name" value="GDXG_lipolytic_enzyme"/>
</dbReference>
<dbReference type="RefSeq" id="WP_382403333.1">
    <property type="nucleotide sequence ID" value="NZ_JBHSWH010000001.1"/>
</dbReference>
<proteinExistence type="predicted"/>
<reference evidence="4" key="1">
    <citation type="journal article" date="2019" name="Int. J. Syst. Evol. Microbiol.">
        <title>The Global Catalogue of Microorganisms (GCM) 10K type strain sequencing project: providing services to taxonomists for standard genome sequencing and annotation.</title>
        <authorList>
            <consortium name="The Broad Institute Genomics Platform"/>
            <consortium name="The Broad Institute Genome Sequencing Center for Infectious Disease"/>
            <person name="Wu L."/>
            <person name="Ma J."/>
        </authorList>
    </citation>
    <scope>NUCLEOTIDE SEQUENCE [LARGE SCALE GENOMIC DNA]</scope>
    <source>
        <strain evidence="4">CCUG 58127</strain>
    </source>
</reference>
<feature type="domain" description="BD-FAE-like" evidence="2">
    <location>
        <begin position="25"/>
        <end position="219"/>
    </location>
</feature>
<sequence>MSADTEVENPDASMRYGSVSSQVADVFEPPEATDSLVLLLHGGFWDGSDRMRAWSAGHALAEAGHLTAAVEYRRGKGRWQDALDDVVHAIDQIQLSGREWTVHNEVPRCLTVVGHSAGGQLALWAASRTSLPPTSRWHAKDIQVTGAVAMAPLADLRRAAELGIGDQAVVGFLGGTPEQVPDNYALTDPALLTPSVPVRILHGSDDDVVPVEISERYAAHLRHTGVADWDFTAVDGASHRSWGDPSSPSWPELISAIDRISSVTPSA</sequence>